<sequence>MCKHHFCNESTDVTLTGPNVKDFGLGHHSYLHLFLLLRVMLLHPCDVYKQLNVMECFPKHLLYLDWHHISKFTPRLLHNL</sequence>
<protein>
    <submittedName>
        <fullName evidence="1">Uncharacterized protein</fullName>
    </submittedName>
</protein>
<feature type="non-terminal residue" evidence="1">
    <location>
        <position position="80"/>
    </location>
</feature>
<comment type="caution">
    <text evidence="1">The sequence shown here is derived from an EMBL/GenBank/DDBJ whole genome shotgun (WGS) entry which is preliminary data.</text>
</comment>
<gene>
    <name evidence="1" type="ORF">FWK35_00007175</name>
</gene>
<reference evidence="1 2" key="1">
    <citation type="submission" date="2019-08" db="EMBL/GenBank/DDBJ databases">
        <title>Whole genome of Aphis craccivora.</title>
        <authorList>
            <person name="Voronova N.V."/>
            <person name="Shulinski R.S."/>
            <person name="Bandarenka Y.V."/>
            <person name="Zhorov D.G."/>
            <person name="Warner D."/>
        </authorList>
    </citation>
    <scope>NUCLEOTIDE SEQUENCE [LARGE SCALE GENOMIC DNA]</scope>
    <source>
        <strain evidence="1">180601</strain>
        <tissue evidence="1">Whole Body</tissue>
    </source>
</reference>
<keyword evidence="2" id="KW-1185">Reference proteome</keyword>
<evidence type="ECO:0000313" key="1">
    <source>
        <dbReference type="EMBL" id="KAF0762721.1"/>
    </source>
</evidence>
<dbReference type="AlphaFoldDB" id="A0A6G0YX68"/>
<evidence type="ECO:0000313" key="2">
    <source>
        <dbReference type="Proteomes" id="UP000478052"/>
    </source>
</evidence>
<accession>A0A6G0YX68</accession>
<proteinExistence type="predicted"/>
<name>A0A6G0YX68_APHCR</name>
<dbReference type="EMBL" id="VUJU01002060">
    <property type="protein sequence ID" value="KAF0762721.1"/>
    <property type="molecule type" value="Genomic_DNA"/>
</dbReference>
<dbReference type="Proteomes" id="UP000478052">
    <property type="component" value="Unassembled WGS sequence"/>
</dbReference>
<organism evidence="1 2">
    <name type="scientific">Aphis craccivora</name>
    <name type="common">Cowpea aphid</name>
    <dbReference type="NCBI Taxonomy" id="307492"/>
    <lineage>
        <taxon>Eukaryota</taxon>
        <taxon>Metazoa</taxon>
        <taxon>Ecdysozoa</taxon>
        <taxon>Arthropoda</taxon>
        <taxon>Hexapoda</taxon>
        <taxon>Insecta</taxon>
        <taxon>Pterygota</taxon>
        <taxon>Neoptera</taxon>
        <taxon>Paraneoptera</taxon>
        <taxon>Hemiptera</taxon>
        <taxon>Sternorrhyncha</taxon>
        <taxon>Aphidomorpha</taxon>
        <taxon>Aphidoidea</taxon>
        <taxon>Aphididae</taxon>
        <taxon>Aphidini</taxon>
        <taxon>Aphis</taxon>
        <taxon>Aphis</taxon>
    </lineage>
</organism>